<dbReference type="EMBL" id="KN846953">
    <property type="protein sequence ID" value="KIV80769.1"/>
    <property type="molecule type" value="Genomic_DNA"/>
</dbReference>
<dbReference type="OrthoDB" id="5343576at2759"/>
<dbReference type="HOGENOM" id="CLU_027370_1_0_1"/>
<feature type="region of interest" description="Disordered" evidence="1">
    <location>
        <begin position="260"/>
        <end position="394"/>
    </location>
</feature>
<gene>
    <name evidence="2" type="ORF">PV11_08247</name>
</gene>
<feature type="compositionally biased region" description="Basic and acidic residues" evidence="1">
    <location>
        <begin position="299"/>
        <end position="314"/>
    </location>
</feature>
<organism evidence="2 3">
    <name type="scientific">Exophiala sideris</name>
    <dbReference type="NCBI Taxonomy" id="1016849"/>
    <lineage>
        <taxon>Eukaryota</taxon>
        <taxon>Fungi</taxon>
        <taxon>Dikarya</taxon>
        <taxon>Ascomycota</taxon>
        <taxon>Pezizomycotina</taxon>
        <taxon>Eurotiomycetes</taxon>
        <taxon>Chaetothyriomycetidae</taxon>
        <taxon>Chaetothyriales</taxon>
        <taxon>Herpotrichiellaceae</taxon>
        <taxon>Exophiala</taxon>
    </lineage>
</organism>
<evidence type="ECO:0000313" key="3">
    <source>
        <dbReference type="Proteomes" id="UP000053599"/>
    </source>
</evidence>
<name>A0A0D1YIA8_9EURO</name>
<dbReference type="Proteomes" id="UP000053599">
    <property type="component" value="Unassembled WGS sequence"/>
</dbReference>
<evidence type="ECO:0000256" key="1">
    <source>
        <dbReference type="SAM" id="MobiDB-lite"/>
    </source>
</evidence>
<evidence type="ECO:0000313" key="2">
    <source>
        <dbReference type="EMBL" id="KIV80769.1"/>
    </source>
</evidence>
<sequence length="429" mass="47275">MNAPSVPENRLFDLVDSLIAGFEDLVTVISLQAENEKTLKAKIELAANEYQNLLAADSSRSVSSLAVPPSQVLKHLRQPLEIEQQSEVLPAVRRAKQVIEVYRRSKMDKLQVNGTKCPVAHGPVDAEDFEHDFTTPGVQGGLECPFAKMSTGLPPGLEGQADPIAAEFHQDKISTRSPTSEQKPSGKCPIRFLDQHSPDEVAKYFENHKHEIPRSHEICVRRYQQNESSARQLDAKYGSLANMIQGLGVKHKAYLPERDRIEERDRRSSSAVEKWAENLSENPAPPAVDEVVASEEEEAPRVPHFERTLREVRVGESPSRPWGISVPADKEPTPSALQSENDVEHLKIQPESSSAEAEGKPVPKPALDQTTDPKKQSPPVDSASTTTKDRPTQIIFNGPVFFGYSADEVINLFQKTNLGSATMTGANTG</sequence>
<reference evidence="2 3" key="1">
    <citation type="submission" date="2015-01" db="EMBL/GenBank/DDBJ databases">
        <title>The Genome Sequence of Exophiala sideris CBS121828.</title>
        <authorList>
            <consortium name="The Broad Institute Genomics Platform"/>
            <person name="Cuomo C."/>
            <person name="de Hoog S."/>
            <person name="Gorbushina A."/>
            <person name="Stielow B."/>
            <person name="Teixiera M."/>
            <person name="Abouelleil A."/>
            <person name="Chapman S.B."/>
            <person name="Priest M."/>
            <person name="Young S.K."/>
            <person name="Wortman J."/>
            <person name="Nusbaum C."/>
            <person name="Birren B."/>
        </authorList>
    </citation>
    <scope>NUCLEOTIDE SEQUENCE [LARGE SCALE GENOMIC DNA]</scope>
    <source>
        <strain evidence="2 3">CBS 121828</strain>
    </source>
</reference>
<dbReference type="AlphaFoldDB" id="A0A0D1YIA8"/>
<accession>A0A0D1YIA8</accession>
<protein>
    <submittedName>
        <fullName evidence="2">Uncharacterized protein</fullName>
    </submittedName>
</protein>
<dbReference type="STRING" id="1016849.A0A0D1YIA8"/>
<proteinExistence type="predicted"/>